<accession>F4XVM8</accession>
<proteinExistence type="predicted"/>
<organism evidence="1 2">
    <name type="scientific">Moorena producens 3L</name>
    <dbReference type="NCBI Taxonomy" id="489825"/>
    <lineage>
        <taxon>Bacteria</taxon>
        <taxon>Bacillati</taxon>
        <taxon>Cyanobacteriota</taxon>
        <taxon>Cyanophyceae</taxon>
        <taxon>Coleofasciculales</taxon>
        <taxon>Coleofasciculaceae</taxon>
        <taxon>Moorena</taxon>
    </lineage>
</organism>
<dbReference type="HOGENOM" id="CLU_2991786_0_0_3"/>
<evidence type="ECO:0000313" key="1">
    <source>
        <dbReference type="EMBL" id="EGJ31291.1"/>
    </source>
</evidence>
<reference evidence="2" key="1">
    <citation type="journal article" date="2011" name="Proc. Natl. Acad. Sci. U.S.A.">
        <title>Genomic insights into the physiology and ecology of the marine filamentous cyanobacterium Lyngbya majuscula.</title>
        <authorList>
            <person name="Jones A.C."/>
            <person name="Monroe E.A."/>
            <person name="Podell S."/>
            <person name="Hess W.R."/>
            <person name="Klages S."/>
            <person name="Esquenazi E."/>
            <person name="Niessen S."/>
            <person name="Hoover H."/>
            <person name="Rothmann M."/>
            <person name="Lasken R.S."/>
            <person name="Yates J.R.III."/>
            <person name="Reinhardt R."/>
            <person name="Kube M."/>
            <person name="Burkart M.D."/>
            <person name="Allen E.E."/>
            <person name="Dorrestein P.C."/>
            <person name="Gerwick W.H."/>
            <person name="Gerwick L."/>
        </authorList>
    </citation>
    <scope>NUCLEOTIDE SEQUENCE [LARGE SCALE GENOMIC DNA]</scope>
    <source>
        <strain evidence="2">3L</strain>
    </source>
</reference>
<name>F4XVM8_9CYAN</name>
<dbReference type="AlphaFoldDB" id="F4XVM8"/>
<gene>
    <name evidence="1" type="ORF">LYNGBM3L_41510</name>
</gene>
<evidence type="ECO:0000313" key="2">
    <source>
        <dbReference type="Proteomes" id="UP000003959"/>
    </source>
</evidence>
<keyword evidence="2" id="KW-1185">Reference proteome</keyword>
<dbReference type="Proteomes" id="UP000003959">
    <property type="component" value="Unassembled WGS sequence"/>
</dbReference>
<dbReference type="EMBL" id="GL890940">
    <property type="protein sequence ID" value="EGJ31291.1"/>
    <property type="molecule type" value="Genomic_DNA"/>
</dbReference>
<sequence>MNARSSGFVKAPVGPPSEGLLAQNWGARACFQSFPQDIRSPPAPLIKGGAILKVPLF</sequence>
<protein>
    <submittedName>
        <fullName evidence="1">Uncharacterized protein</fullName>
    </submittedName>
</protein>